<dbReference type="Pfam" id="PF20394">
    <property type="entry name" value="DUF6688"/>
    <property type="match status" value="1"/>
</dbReference>
<reference evidence="3 4" key="1">
    <citation type="journal article" date="2011" name="J. Bacteriol.">
        <title>Complete genome sequence of the polycyclic aromatic hydrocarbon-degrading bacterium Alteromonas sp. strain SN2.</title>
        <authorList>
            <person name="Jin H.M."/>
            <person name="Jeong H."/>
            <person name="Moon E.J."/>
            <person name="Math R.K."/>
            <person name="Lee K."/>
            <person name="Kim H.J."/>
            <person name="Jeon C.O."/>
            <person name="Oh T.K."/>
            <person name="Kim J.F."/>
        </authorList>
    </citation>
    <scope>NUCLEOTIDE SEQUENCE [LARGE SCALE GENOMIC DNA]</scope>
    <source>
        <strain evidence="4">JCM 17741 / KACC 18427 / KCTC 11700BP / SN2</strain>
    </source>
</reference>
<name>F5ZCS2_ALTNA</name>
<evidence type="ECO:0000313" key="4">
    <source>
        <dbReference type="Proteomes" id="UP000000683"/>
    </source>
</evidence>
<feature type="domain" description="DUF6688" evidence="2">
    <location>
        <begin position="10"/>
        <end position="141"/>
    </location>
</feature>
<keyword evidence="1" id="KW-0812">Transmembrane</keyword>
<feature type="transmembrane region" description="Helical" evidence="1">
    <location>
        <begin position="47"/>
        <end position="68"/>
    </location>
</feature>
<dbReference type="eggNOG" id="ENOG50339BW">
    <property type="taxonomic scope" value="Bacteria"/>
</dbReference>
<dbReference type="EMBL" id="CP002339">
    <property type="protein sequence ID" value="AEF02821.1"/>
    <property type="molecule type" value="Genomic_DNA"/>
</dbReference>
<proteinExistence type="predicted"/>
<dbReference type="AlphaFoldDB" id="F5ZCS2"/>
<dbReference type="OrthoDB" id="7060663at2"/>
<dbReference type="Proteomes" id="UP000000683">
    <property type="component" value="Chromosome"/>
</dbReference>
<keyword evidence="1" id="KW-1133">Transmembrane helix</keyword>
<keyword evidence="1" id="KW-0472">Membrane</keyword>
<dbReference type="InterPro" id="IPR046510">
    <property type="entry name" value="DUF6688_N"/>
</dbReference>
<gene>
    <name evidence="3" type="ordered locus">ambt_06420</name>
</gene>
<evidence type="ECO:0000259" key="2">
    <source>
        <dbReference type="Pfam" id="PF20394"/>
    </source>
</evidence>
<sequence length="148" mass="17198">MKNIFETKSVFITMAWCVLTFGLFFIYRLYTFTAKVNPHTHNPISKYFAFSAISIHLVSFFSLFIYLASSAPPELLLFSKAMHVISSAFHLVWLVKIRNRINDLNDANPQSKLWLNPILCTFFHVIYIQHKINQANTMEFEHAGKHAI</sequence>
<dbReference type="RefSeq" id="WP_013783761.1">
    <property type="nucleotide sequence ID" value="NC_015554.1"/>
</dbReference>
<accession>F5ZCS2</accession>
<protein>
    <recommendedName>
        <fullName evidence="2">DUF6688 domain-containing protein</fullName>
    </recommendedName>
</protein>
<evidence type="ECO:0000256" key="1">
    <source>
        <dbReference type="SAM" id="Phobius"/>
    </source>
</evidence>
<keyword evidence="4" id="KW-1185">Reference proteome</keyword>
<evidence type="ECO:0000313" key="3">
    <source>
        <dbReference type="EMBL" id="AEF02821.1"/>
    </source>
</evidence>
<dbReference type="KEGG" id="alt:ambt_06420"/>
<dbReference type="HOGENOM" id="CLU_1642573_0_0_6"/>
<feature type="transmembrane region" description="Helical" evidence="1">
    <location>
        <begin position="9"/>
        <end position="27"/>
    </location>
</feature>
<organism evidence="3 4">
    <name type="scientific">Alteromonas naphthalenivorans</name>
    <dbReference type="NCBI Taxonomy" id="715451"/>
    <lineage>
        <taxon>Bacteria</taxon>
        <taxon>Pseudomonadati</taxon>
        <taxon>Pseudomonadota</taxon>
        <taxon>Gammaproteobacteria</taxon>
        <taxon>Alteromonadales</taxon>
        <taxon>Alteromonadaceae</taxon>
        <taxon>Alteromonas/Salinimonas group</taxon>
        <taxon>Alteromonas</taxon>
    </lineage>
</organism>
<feature type="transmembrane region" description="Helical" evidence="1">
    <location>
        <begin position="75"/>
        <end position="93"/>
    </location>
</feature>